<sequence>QEDGHVHGPLGLLLCPARVEKRGTVDGVKRQPAQGEEAHDHGQGLGRVDLPLEDGPRVVHELRALQLPAGHREDLGVDGEHDDERGQHAPQEVEVHHVVHGHHVLEETPDAAAAAVARPRPARRAVAGGDGPAVPAQERRQADGEGEDPEAGNDAARPRAGDQALVPVQEHTACYWQPTCPATQARGHLHPLSHGLQGHPVALALDTGDTHPNTTSSALTLRVRLTPRSWVWASSKTRSGARGHQGTGHTGGLRFQGLGCRQGRRAMPTRRPTSARRTAGQKEPAWCEGTESRVRRVGCGKGLVSRGPSGGFIDQRCLNQSPGQHAPRLWAGSLLVPQTPWEESSRVPGYDAGAEAWPRPCFSQQQS</sequence>
<feature type="compositionally biased region" description="Low complexity" evidence="1">
    <location>
        <begin position="269"/>
        <end position="278"/>
    </location>
</feature>
<reference evidence="3" key="1">
    <citation type="submission" date="2017-08" db="EMBL/GenBank/DDBJ databases">
        <title>USMARCv1.0.</title>
        <authorList>
            <person name="Hannum G.I."/>
            <person name="Koren S."/>
            <person name="Schroeder S.G."/>
            <person name="Chin S.C."/>
            <person name="Nonneman D.J."/>
            <person name="Becker S.A."/>
            <person name="Rosen B.D."/>
            <person name="Bickhart D.M."/>
            <person name="Putnam N.H."/>
            <person name="Green R.E."/>
            <person name="Tuggle C.K."/>
            <person name="Liu H."/>
            <person name="Rohrer G.A."/>
            <person name="Warr A."/>
            <person name="Hall R."/>
            <person name="Kim K."/>
            <person name="Hume D.A."/>
            <person name="Talbot R."/>
            <person name="Chow W."/>
            <person name="Howe K."/>
            <person name="Schwartz A.S."/>
            <person name="Watson M."/>
            <person name="Archibald A.L."/>
            <person name="Phillippy A.M."/>
            <person name="Smith T.P.L."/>
        </authorList>
    </citation>
    <scope>NUCLEOTIDE SEQUENCE [LARGE SCALE GENOMIC DNA]</scope>
</reference>
<feature type="region of interest" description="Disordered" evidence="1">
    <location>
        <begin position="234"/>
        <end position="287"/>
    </location>
</feature>
<organism evidence="2 3">
    <name type="scientific">Sus scrofa</name>
    <name type="common">Pig</name>
    <dbReference type="NCBI Taxonomy" id="9823"/>
    <lineage>
        <taxon>Eukaryota</taxon>
        <taxon>Metazoa</taxon>
        <taxon>Chordata</taxon>
        <taxon>Craniata</taxon>
        <taxon>Vertebrata</taxon>
        <taxon>Euteleostomi</taxon>
        <taxon>Mammalia</taxon>
        <taxon>Eutheria</taxon>
        <taxon>Laurasiatheria</taxon>
        <taxon>Artiodactyla</taxon>
        <taxon>Suina</taxon>
        <taxon>Suidae</taxon>
        <taxon>Sus</taxon>
    </lineage>
</organism>
<feature type="compositionally biased region" description="Low complexity" evidence="1">
    <location>
        <begin position="111"/>
        <end position="136"/>
    </location>
</feature>
<feature type="region of interest" description="Disordered" evidence="1">
    <location>
        <begin position="341"/>
        <end position="367"/>
    </location>
</feature>
<reference evidence="2" key="2">
    <citation type="submission" date="2025-08" db="UniProtKB">
        <authorList>
            <consortium name="Ensembl"/>
        </authorList>
    </citation>
    <scope>IDENTIFICATION</scope>
</reference>
<feature type="region of interest" description="Disordered" evidence="1">
    <location>
        <begin position="25"/>
        <end position="46"/>
    </location>
</feature>
<accession>A0A4X1VDJ6</accession>
<dbReference type="Ensembl" id="ENSSSCT00070046083.1">
    <property type="protein sequence ID" value="ENSSSCP00070038864.1"/>
    <property type="gene ID" value="ENSSSCG00070023140.1"/>
</dbReference>
<evidence type="ECO:0000256" key="1">
    <source>
        <dbReference type="SAM" id="MobiDB-lite"/>
    </source>
</evidence>
<evidence type="ECO:0000313" key="2">
    <source>
        <dbReference type="Ensembl" id="ENSSSCP00070038864.1"/>
    </source>
</evidence>
<gene>
    <name evidence="2" type="primary">ZSWIM7</name>
</gene>
<protein>
    <submittedName>
        <fullName evidence="2">Zinc finger SWIM-type containing 7</fullName>
    </submittedName>
</protein>
<proteinExistence type="predicted"/>
<dbReference type="Proteomes" id="UP000314985">
    <property type="component" value="Unassembled WGS sequence"/>
</dbReference>
<dbReference type="AlphaFoldDB" id="A0A4X1VDJ6"/>
<name>A0A4X1VDJ6_PIG</name>
<feature type="region of interest" description="Disordered" evidence="1">
    <location>
        <begin position="111"/>
        <end position="160"/>
    </location>
</feature>
<evidence type="ECO:0000313" key="3">
    <source>
        <dbReference type="Proteomes" id="UP000314985"/>
    </source>
</evidence>